<proteinExistence type="predicted"/>
<reference evidence="3" key="1">
    <citation type="submission" date="2013-01" db="EMBL/GenBank/DDBJ databases">
        <title>Draft Genome Sequence of a Mulberry Tree, Morus notabilis C.K. Schneid.</title>
        <authorList>
            <person name="He N."/>
            <person name="Zhao S."/>
        </authorList>
    </citation>
    <scope>NUCLEOTIDE SEQUENCE</scope>
</reference>
<protein>
    <submittedName>
        <fullName evidence="2">Uncharacterized protein</fullName>
    </submittedName>
</protein>
<accession>W9S8D2</accession>
<dbReference type="eggNOG" id="ENOG502S9UX">
    <property type="taxonomic scope" value="Eukaryota"/>
</dbReference>
<dbReference type="STRING" id="981085.W9S8D2"/>
<evidence type="ECO:0000256" key="1">
    <source>
        <dbReference type="SAM" id="MobiDB-lite"/>
    </source>
</evidence>
<dbReference type="Proteomes" id="UP000030645">
    <property type="component" value="Unassembled WGS sequence"/>
</dbReference>
<dbReference type="AlphaFoldDB" id="W9S8D2"/>
<organism evidence="2 3">
    <name type="scientific">Morus notabilis</name>
    <dbReference type="NCBI Taxonomy" id="981085"/>
    <lineage>
        <taxon>Eukaryota</taxon>
        <taxon>Viridiplantae</taxon>
        <taxon>Streptophyta</taxon>
        <taxon>Embryophyta</taxon>
        <taxon>Tracheophyta</taxon>
        <taxon>Spermatophyta</taxon>
        <taxon>Magnoliopsida</taxon>
        <taxon>eudicotyledons</taxon>
        <taxon>Gunneridae</taxon>
        <taxon>Pentapetalae</taxon>
        <taxon>rosids</taxon>
        <taxon>fabids</taxon>
        <taxon>Rosales</taxon>
        <taxon>Moraceae</taxon>
        <taxon>Moreae</taxon>
        <taxon>Morus</taxon>
    </lineage>
</organism>
<dbReference type="InterPro" id="IPR053350">
    <property type="entry name" value="CV_Inducer"/>
</dbReference>
<keyword evidence="3" id="KW-1185">Reference proteome</keyword>
<evidence type="ECO:0000313" key="3">
    <source>
        <dbReference type="Proteomes" id="UP000030645"/>
    </source>
</evidence>
<dbReference type="PANTHER" id="PTHR37210:SF2">
    <property type="entry name" value="PROTEIN CHLOROPLAST VESICULATION"/>
    <property type="match status" value="1"/>
</dbReference>
<dbReference type="EMBL" id="KE345124">
    <property type="protein sequence ID" value="EXB94129.1"/>
    <property type="molecule type" value="Genomic_DNA"/>
</dbReference>
<evidence type="ECO:0000313" key="2">
    <source>
        <dbReference type="EMBL" id="EXB94129.1"/>
    </source>
</evidence>
<gene>
    <name evidence="2" type="ORF">L484_004654</name>
</gene>
<name>W9S8D2_9ROSA</name>
<feature type="region of interest" description="Disordered" evidence="1">
    <location>
        <begin position="62"/>
        <end position="90"/>
    </location>
</feature>
<dbReference type="PANTHER" id="PTHR37210">
    <property type="entry name" value="EXPRESSED PROTEIN"/>
    <property type="match status" value="1"/>
</dbReference>
<sequence length="90" mass="10149">MMASSELGQQAIAQEMPFLQKPRHEAAVRVAKWSDRRMCPPWHTNSLESIVPENLPRPSARRRWESVGHATHAPPLKVDGVRTSGDCFSM</sequence>